<keyword evidence="2" id="KW-0560">Oxidoreductase</keyword>
<dbReference type="SUPFAM" id="SSF50475">
    <property type="entry name" value="FMN-binding split barrel"/>
    <property type="match status" value="1"/>
</dbReference>
<reference evidence="4 5" key="1">
    <citation type="submission" date="2015-12" db="EMBL/GenBank/DDBJ databases">
        <authorList>
            <person name="Shamseldin A."/>
            <person name="Moawad H."/>
            <person name="Abd El-Rahim W.M."/>
            <person name="Sadowsky M.J."/>
        </authorList>
    </citation>
    <scope>NUCLEOTIDE SEQUENCE [LARGE SCALE GENOMIC DNA]</scope>
    <source>
        <strain evidence="4 5">SM2</strain>
    </source>
</reference>
<evidence type="ECO:0000313" key="4">
    <source>
        <dbReference type="EMBL" id="AMO68254.1"/>
    </source>
</evidence>
<dbReference type="InterPro" id="IPR012349">
    <property type="entry name" value="Split_barrel_FMN-bd"/>
</dbReference>
<proteinExistence type="inferred from homology"/>
<dbReference type="EMBL" id="CP014544">
    <property type="protein sequence ID" value="AMO68254.1"/>
    <property type="molecule type" value="Genomic_DNA"/>
</dbReference>
<dbReference type="Gene3D" id="2.30.110.10">
    <property type="entry name" value="Electron Transport, Fmn-binding Protein, Chain A"/>
    <property type="match status" value="1"/>
</dbReference>
<dbReference type="PANTHER" id="PTHR30466">
    <property type="entry name" value="FLAVIN REDUCTASE"/>
    <property type="match status" value="1"/>
</dbReference>
<organism evidence="4 5">
    <name type="scientific">Zhongshania aliphaticivorans</name>
    <dbReference type="NCBI Taxonomy" id="1470434"/>
    <lineage>
        <taxon>Bacteria</taxon>
        <taxon>Pseudomonadati</taxon>
        <taxon>Pseudomonadota</taxon>
        <taxon>Gammaproteobacteria</taxon>
        <taxon>Cellvibrionales</taxon>
        <taxon>Spongiibacteraceae</taxon>
        <taxon>Zhongshania</taxon>
    </lineage>
</organism>
<dbReference type="InterPro" id="IPR050268">
    <property type="entry name" value="NADH-dep_flavin_reductase"/>
</dbReference>
<dbReference type="Proteomes" id="UP000074119">
    <property type="component" value="Chromosome"/>
</dbReference>
<dbReference type="GO" id="GO:0042602">
    <property type="term" value="F:riboflavin reductase (NADPH) activity"/>
    <property type="evidence" value="ECO:0007669"/>
    <property type="project" value="TreeGrafter"/>
</dbReference>
<feature type="domain" description="Flavin reductase like" evidence="3">
    <location>
        <begin position="12"/>
        <end position="156"/>
    </location>
</feature>
<dbReference type="SMART" id="SM00903">
    <property type="entry name" value="Flavin_Reduct"/>
    <property type="match status" value="1"/>
</dbReference>
<accession>A0A127M4S6</accession>
<dbReference type="GO" id="GO:0010181">
    <property type="term" value="F:FMN binding"/>
    <property type="evidence" value="ECO:0007669"/>
    <property type="project" value="InterPro"/>
</dbReference>
<gene>
    <name evidence="4" type="ORF">AZF00_08045</name>
</gene>
<evidence type="ECO:0000256" key="2">
    <source>
        <dbReference type="ARBA" id="ARBA00023002"/>
    </source>
</evidence>
<dbReference type="STRING" id="1470434.AZF00_08045"/>
<name>A0A127M4S6_9GAMM</name>
<evidence type="ECO:0000313" key="5">
    <source>
        <dbReference type="Proteomes" id="UP000074119"/>
    </source>
</evidence>
<dbReference type="AlphaFoldDB" id="A0A127M4S6"/>
<sequence length="158" mass="17511">MSLDPREFRNALGQYPTGVCVITANPEGYKPFGMTVNSFASVSLDPALILWSLRNDSECLDAFNKSKMFTVNFLASDQVALSNAYSKKNDHDLVPEQFRIGKSGAPVLRNCLTSFECETWARYDGGDHIIVVGKVIEMETKPGAKPLVFHAGKYSELR</sequence>
<protein>
    <submittedName>
        <fullName evidence="4">Flavin reductase</fullName>
    </submittedName>
</protein>
<dbReference type="RefSeq" id="WP_008247719.1">
    <property type="nucleotide sequence ID" value="NZ_CP014544.1"/>
</dbReference>
<dbReference type="InterPro" id="IPR002563">
    <property type="entry name" value="Flavin_Rdtase-like_dom"/>
</dbReference>
<dbReference type="Pfam" id="PF01613">
    <property type="entry name" value="Flavin_Reduct"/>
    <property type="match status" value="1"/>
</dbReference>
<evidence type="ECO:0000259" key="3">
    <source>
        <dbReference type="SMART" id="SM00903"/>
    </source>
</evidence>
<evidence type="ECO:0000256" key="1">
    <source>
        <dbReference type="ARBA" id="ARBA00008898"/>
    </source>
</evidence>
<comment type="similarity">
    <text evidence="1">Belongs to the non-flavoprotein flavin reductase family.</text>
</comment>
<dbReference type="KEGG" id="zal:AZF00_08045"/>
<dbReference type="PANTHER" id="PTHR30466:SF11">
    <property type="entry name" value="FLAVIN-DEPENDENT MONOOXYGENASE, REDUCTASE SUBUNIT HSAB"/>
    <property type="match status" value="1"/>
</dbReference>